<protein>
    <submittedName>
        <fullName evidence="1">Glutamate--cysteine ligase</fullName>
        <ecNumber evidence="1">6.3.2.2</ecNumber>
    </submittedName>
</protein>
<accession>A0A3A4P6P7</accession>
<dbReference type="Pfam" id="PF08886">
    <property type="entry name" value="GshA"/>
    <property type="match status" value="1"/>
</dbReference>
<evidence type="ECO:0000313" key="1">
    <source>
        <dbReference type="EMBL" id="RJP23541.1"/>
    </source>
</evidence>
<dbReference type="AlphaFoldDB" id="A0A3A4P6P7"/>
<gene>
    <name evidence="1" type="primary">gshA</name>
    <name evidence="1" type="ORF">C4520_06195</name>
</gene>
<dbReference type="GO" id="GO:0004357">
    <property type="term" value="F:glutamate-cysteine ligase activity"/>
    <property type="evidence" value="ECO:0007669"/>
    <property type="project" value="UniProtKB-EC"/>
</dbReference>
<dbReference type="NCBIfam" id="TIGR02049">
    <property type="entry name" value="gshA_ferroox"/>
    <property type="match status" value="1"/>
</dbReference>
<dbReference type="Proteomes" id="UP000265882">
    <property type="component" value="Unassembled WGS sequence"/>
</dbReference>
<name>A0A3A4P6P7_ABYX5</name>
<evidence type="ECO:0000313" key="2">
    <source>
        <dbReference type="Proteomes" id="UP000265882"/>
    </source>
</evidence>
<keyword evidence="1" id="KW-0436">Ligase</keyword>
<proteinExistence type="predicted"/>
<dbReference type="InterPro" id="IPR011718">
    <property type="entry name" value="GshA"/>
</dbReference>
<comment type="caution">
    <text evidence="1">The sequence shown here is derived from an EMBL/GenBank/DDBJ whole genome shotgun (WGS) entry which is preliminary data.</text>
</comment>
<dbReference type="Gene3D" id="3.40.50.11280">
    <property type="entry name" value="Glutamate-cysteine ligase, N-terminal domain"/>
    <property type="match status" value="1"/>
</dbReference>
<dbReference type="InterPro" id="IPR042520">
    <property type="entry name" value="GshA_N"/>
</dbReference>
<dbReference type="EMBL" id="QZKU01000045">
    <property type="protein sequence ID" value="RJP23541.1"/>
    <property type="molecule type" value="Genomic_DNA"/>
</dbReference>
<sequence length="423" mass="48001">MDVSGIEQKLKEKRSSVEVWIKRHAEKVCFPIYSSVDLRDAGFKISAIDANIFPAGFNNLCRSFLEKGATLFREYVKQNFGDIERVAIYPESHTRNKFYLQNLHSLKFLVEQSGFQAIIATADPRFSPPVTELETVEGQKIHIHRLFREANALVSEGFIPELILINNDFSDGKPQELVDLDQPVSPPAEMGWFIRSKWEHTQFYMSLVQEFADILSVDPWLLSPVTEFESNILFKTGEGLDRVAKKVDHVREAVVAKYREYEIDREPVIFIKDNAGTYGMGIITVASGEQVLSLNRNQRKKMSRGKSGADIRSVIIQEGIPTSDYFIGQPGEPVVHMIGDQVLGGFFRYSESKSEIDNLNSPGTKFAKLCLREADEFDEALACYRGHCSFDLYYTIARISCLAMGHEMKSLELCPEVLQDKEN</sequence>
<reference evidence="1 2" key="1">
    <citation type="journal article" date="2017" name="ISME J.">
        <title>Energy and carbon metabolisms in a deep terrestrial subsurface fluid microbial community.</title>
        <authorList>
            <person name="Momper L."/>
            <person name="Jungbluth S.P."/>
            <person name="Lee M.D."/>
            <person name="Amend J.P."/>
        </authorList>
    </citation>
    <scope>NUCLEOTIDE SEQUENCE [LARGE SCALE GENOMIC DNA]</scope>
    <source>
        <strain evidence="1">SURF_5</strain>
    </source>
</reference>
<dbReference type="EC" id="6.3.2.2" evidence="1"/>
<organism evidence="1 2">
    <name type="scientific">Abyssobacteria bacterium (strain SURF_5)</name>
    <dbReference type="NCBI Taxonomy" id="2093360"/>
    <lineage>
        <taxon>Bacteria</taxon>
        <taxon>Pseudomonadati</taxon>
        <taxon>Candidatus Hydrogenedentota</taxon>
        <taxon>Candidatus Abyssobacteria</taxon>
    </lineage>
</organism>